<dbReference type="PROSITE" id="PS51354">
    <property type="entry name" value="GLUTAREDOXIN_2"/>
    <property type="match status" value="1"/>
</dbReference>
<comment type="catalytic activity">
    <reaction evidence="4">
        <text>[glutaredoxin]-dithiol + arsenate + glutathione + H(+) = glutathionyl-S-S-[glutaredoxin] + arsenite + H2O</text>
        <dbReference type="Rhea" id="RHEA:22016"/>
        <dbReference type="Rhea" id="RHEA-COMP:10729"/>
        <dbReference type="Rhea" id="RHEA-COMP:17668"/>
        <dbReference type="ChEBI" id="CHEBI:15377"/>
        <dbReference type="ChEBI" id="CHEBI:15378"/>
        <dbReference type="ChEBI" id="CHEBI:29242"/>
        <dbReference type="ChEBI" id="CHEBI:29950"/>
        <dbReference type="ChEBI" id="CHEBI:48597"/>
        <dbReference type="ChEBI" id="CHEBI:57925"/>
        <dbReference type="ChEBI" id="CHEBI:146199"/>
        <dbReference type="EC" id="1.20.4.1"/>
    </reaction>
</comment>
<evidence type="ECO:0000313" key="5">
    <source>
        <dbReference type="EMBL" id="ODS00065.1"/>
    </source>
</evidence>
<proteinExistence type="inferred from homology"/>
<dbReference type="NCBIfam" id="TIGR00014">
    <property type="entry name" value="arsC"/>
    <property type="match status" value="1"/>
</dbReference>
<dbReference type="Gene3D" id="3.40.30.10">
    <property type="entry name" value="Glutaredoxin"/>
    <property type="match status" value="1"/>
</dbReference>
<dbReference type="CDD" id="cd03034">
    <property type="entry name" value="ArsC_ArsC"/>
    <property type="match status" value="1"/>
</dbReference>
<dbReference type="AlphaFoldDB" id="A0A1E3W2N0"/>
<dbReference type="GO" id="GO:0008794">
    <property type="term" value="F:arsenate reductase (glutaredoxin) activity"/>
    <property type="evidence" value="ECO:0007669"/>
    <property type="project" value="UniProtKB-UniRule"/>
</dbReference>
<dbReference type="STRING" id="1774968.AUC68_02760"/>
<dbReference type="RefSeq" id="WP_069436876.1">
    <property type="nucleotide sequence ID" value="NZ_LPWG01000010.1"/>
</dbReference>
<protein>
    <recommendedName>
        <fullName evidence="4">Arsenate reductase</fullName>
        <ecNumber evidence="4">1.20.4.1</ecNumber>
    </recommendedName>
</protein>
<dbReference type="OrthoDB" id="9790554at2"/>
<evidence type="ECO:0000313" key="6">
    <source>
        <dbReference type="Proteomes" id="UP000094501"/>
    </source>
</evidence>
<accession>A0A1E3W2N0</accession>
<reference evidence="5 6" key="1">
    <citation type="journal article" date="2016" name="Environ. Microbiol.">
        <title>New Methyloceanibacter diversity from North Sea sediments includes methanotroph containing solely the soluble methane monooxygenase.</title>
        <authorList>
            <person name="Vekeman B."/>
            <person name="Kerckhof F.M."/>
            <person name="Cremers G."/>
            <person name="de Vos P."/>
            <person name="Vandamme P."/>
            <person name="Boon N."/>
            <person name="Op den Camp H.J."/>
            <person name="Heylen K."/>
        </authorList>
    </citation>
    <scope>NUCLEOTIDE SEQUENCE [LARGE SCALE GENOMIC DNA]</scope>
    <source>
        <strain evidence="5 6">R-67174</strain>
    </source>
</reference>
<gene>
    <name evidence="5" type="ORF">AUC68_02760</name>
</gene>
<dbReference type="PANTHER" id="PTHR30041">
    <property type="entry name" value="ARSENATE REDUCTASE"/>
    <property type="match status" value="1"/>
</dbReference>
<dbReference type="InterPro" id="IPR006660">
    <property type="entry name" value="Arsenate_reductase-like"/>
</dbReference>
<organism evidence="5 6">
    <name type="scientific">Methyloceanibacter methanicus</name>
    <dbReference type="NCBI Taxonomy" id="1774968"/>
    <lineage>
        <taxon>Bacteria</taxon>
        <taxon>Pseudomonadati</taxon>
        <taxon>Pseudomonadota</taxon>
        <taxon>Alphaproteobacteria</taxon>
        <taxon>Hyphomicrobiales</taxon>
        <taxon>Hyphomicrobiaceae</taxon>
        <taxon>Methyloceanibacter</taxon>
    </lineage>
</organism>
<dbReference type="InterPro" id="IPR036249">
    <property type="entry name" value="Thioredoxin-like_sf"/>
</dbReference>
<evidence type="ECO:0000256" key="3">
    <source>
        <dbReference type="PROSITE-ProRule" id="PRU01282"/>
    </source>
</evidence>
<dbReference type="PROSITE" id="PS51353">
    <property type="entry name" value="ARSC"/>
    <property type="match status" value="1"/>
</dbReference>
<keyword evidence="6" id="KW-1185">Reference proteome</keyword>
<dbReference type="PANTHER" id="PTHR30041:SF4">
    <property type="entry name" value="ARSENATE REDUCTASE"/>
    <property type="match status" value="1"/>
</dbReference>
<evidence type="ECO:0000256" key="2">
    <source>
        <dbReference type="ARBA" id="ARBA00023002"/>
    </source>
</evidence>
<dbReference type="InterPro" id="IPR006659">
    <property type="entry name" value="Arsenate_reductase"/>
</dbReference>
<dbReference type="EC" id="1.20.4.1" evidence="4"/>
<dbReference type="Proteomes" id="UP000094501">
    <property type="component" value="Unassembled WGS sequence"/>
</dbReference>
<dbReference type="EMBL" id="LPWG01000010">
    <property type="protein sequence ID" value="ODS00065.1"/>
    <property type="molecule type" value="Genomic_DNA"/>
</dbReference>
<comment type="similarity">
    <text evidence="1 3 4">Belongs to the ArsC family.</text>
</comment>
<name>A0A1E3W2N0_9HYPH</name>
<evidence type="ECO:0000256" key="1">
    <source>
        <dbReference type="ARBA" id="ARBA00007198"/>
    </source>
</evidence>
<keyword evidence="2 4" id="KW-0560">Oxidoreductase</keyword>
<evidence type="ECO:0000256" key="4">
    <source>
        <dbReference type="RuleBase" id="RU362029"/>
    </source>
</evidence>
<comment type="caution">
    <text evidence="5">The sequence shown here is derived from an EMBL/GenBank/DDBJ whole genome shotgun (WGS) entry which is preliminary data.</text>
</comment>
<dbReference type="Pfam" id="PF03960">
    <property type="entry name" value="ArsC"/>
    <property type="match status" value="1"/>
</dbReference>
<dbReference type="SUPFAM" id="SSF52833">
    <property type="entry name" value="Thioredoxin-like"/>
    <property type="match status" value="1"/>
</dbReference>
<sequence length="121" mass="13345">MTVTIYHNPRCSKSRQTLALLQEKGVEPDIVEYLKTPPSAAELKAILNKLGLKPQDIVRNKEARYAELGLKERAVSDDELIALMAENPVLIERPIVVAGNKAAIGRPPETVLAILRPSPRL</sequence>